<dbReference type="RefSeq" id="WP_166253026.1">
    <property type="nucleotide sequence ID" value="NZ_JAAMOW010000002.1"/>
</dbReference>
<dbReference type="Pfam" id="PF06980">
    <property type="entry name" value="DUF1302"/>
    <property type="match status" value="1"/>
</dbReference>
<feature type="chain" id="PRO_5026698301" evidence="2">
    <location>
        <begin position="20"/>
        <end position="708"/>
    </location>
</feature>
<protein>
    <submittedName>
        <fullName evidence="3">DUF1302 domain-containing protein</fullName>
    </submittedName>
</protein>
<evidence type="ECO:0000313" key="3">
    <source>
        <dbReference type="EMBL" id="NGY04221.1"/>
    </source>
</evidence>
<dbReference type="AlphaFoldDB" id="A0A6M2BPR3"/>
<reference evidence="3 4" key="1">
    <citation type="journal article" date="2014" name="Int. J. Syst. Evol. Microbiol.">
        <title>Solimonas terrae sp. nov., isolated from soil.</title>
        <authorList>
            <person name="Kim S.J."/>
            <person name="Moon J.Y."/>
            <person name="Weon H.Y."/>
            <person name="Ahn J.H."/>
            <person name="Chen W.M."/>
            <person name="Kwon S.W."/>
        </authorList>
    </citation>
    <scope>NUCLEOTIDE SEQUENCE [LARGE SCALE GENOMIC DNA]</scope>
    <source>
        <strain evidence="3 4">KIS83-12</strain>
    </source>
</reference>
<evidence type="ECO:0000313" key="4">
    <source>
        <dbReference type="Proteomes" id="UP000472676"/>
    </source>
</evidence>
<organism evidence="3 4">
    <name type="scientific">Solimonas terrae</name>
    <dbReference type="NCBI Taxonomy" id="1396819"/>
    <lineage>
        <taxon>Bacteria</taxon>
        <taxon>Pseudomonadati</taxon>
        <taxon>Pseudomonadota</taxon>
        <taxon>Gammaproteobacteria</taxon>
        <taxon>Nevskiales</taxon>
        <taxon>Nevskiaceae</taxon>
        <taxon>Solimonas</taxon>
    </lineage>
</organism>
<evidence type="ECO:0000256" key="2">
    <source>
        <dbReference type="SAM" id="SignalP"/>
    </source>
</evidence>
<accession>A0A6M2BPR3</accession>
<feature type="region of interest" description="Disordered" evidence="1">
    <location>
        <begin position="576"/>
        <end position="607"/>
    </location>
</feature>
<dbReference type="EMBL" id="JAAMOW010000002">
    <property type="protein sequence ID" value="NGY04221.1"/>
    <property type="molecule type" value="Genomic_DNA"/>
</dbReference>
<proteinExistence type="predicted"/>
<feature type="signal peptide" evidence="2">
    <location>
        <begin position="1"/>
        <end position="19"/>
    </location>
</feature>
<keyword evidence="2" id="KW-0732">Signal</keyword>
<comment type="caution">
    <text evidence="3">The sequence shown here is derived from an EMBL/GenBank/DDBJ whole genome shotgun (WGS) entry which is preliminary data.</text>
</comment>
<evidence type="ECO:0000256" key="1">
    <source>
        <dbReference type="SAM" id="MobiDB-lite"/>
    </source>
</evidence>
<keyword evidence="4" id="KW-1185">Reference proteome</keyword>
<dbReference type="InterPro" id="IPR010727">
    <property type="entry name" value="DUF1302"/>
</dbReference>
<gene>
    <name evidence="3" type="ORF">G7Y85_05550</name>
</gene>
<name>A0A6M2BPR3_9GAMM</name>
<sequence>MRSAWMGLLLCLLVPAAQASEWQLGDFDFQLNNRFSVGAAMRMQGIDYNDQVGKLSVPGQQDLCAPDDCISLNGDPEPNQRLVDARGVFSGVNGDDGDLNYQQYDVVAAASRLSSDLRMSWNNWIARVRGIGYFDPVNTGFDERHTYTAYQPAHSDRPGNIEDRYARGVRLYDAYLQYGFTFGERQGTFSVGNQTVRWGESTFIALNSISEINAPDSNVLHMPGAELGEVFQPVPVVLLSTDIVEDVSAELFYQLKWRPTKPDARGSFYSDSDIAGGGRYAMISLGQFGEDPNGIGRFAGPLGLISGSSARALVNNNHPRDSGQYGIRLNYFAEWLNGGTELSFYYLNYHSRLPYASVYATDDSCTRDHADLLSAAVACNGFNGTLPLPKLQPGQPRGEPLPIDTLRIQLDYPENIHLYGVSFNTNVGSWSLAGEYAFRDNLPLQVQLTDVIFTGLQPAFPAQQFTVLPGALSSIANLYPSGGGFIGDLAQLGGATFPSADVAVPSYLRSYRNLGRINANQYIPGYQRMKVGQLDLTAIRAFSNVIGADQIILISEAGFTQVFGMPKLSKLQFEGSGANRTHYSPGADGTGTADGQPDPRRLNPTQQTGGFADAFSWGLRFALRGEYDDAAFGWTFKPTLAYFWDIGGIAPSPAQNFVEGRKEIAAGTDINFTSAFSGRVVYEWYTGGGRYNTRSDRDNVALSFSYAF</sequence>
<dbReference type="Proteomes" id="UP000472676">
    <property type="component" value="Unassembled WGS sequence"/>
</dbReference>